<reference evidence="2" key="1">
    <citation type="submission" date="2023-11" db="EMBL/GenBank/DDBJ databases">
        <authorList>
            <person name="De Vega J J."/>
            <person name="De Vega J J."/>
        </authorList>
    </citation>
    <scope>NUCLEOTIDE SEQUENCE</scope>
</reference>
<name>A0AAD2HBL7_9AGAR</name>
<dbReference type="PANTHER" id="PTHR35871">
    <property type="entry name" value="EXPRESSED PROTEIN"/>
    <property type="match status" value="1"/>
</dbReference>
<feature type="compositionally biased region" description="Polar residues" evidence="1">
    <location>
        <begin position="39"/>
        <end position="49"/>
    </location>
</feature>
<organism evidence="2 3">
    <name type="scientific">Mycena citricolor</name>
    <dbReference type="NCBI Taxonomy" id="2018698"/>
    <lineage>
        <taxon>Eukaryota</taxon>
        <taxon>Fungi</taxon>
        <taxon>Dikarya</taxon>
        <taxon>Basidiomycota</taxon>
        <taxon>Agaricomycotina</taxon>
        <taxon>Agaricomycetes</taxon>
        <taxon>Agaricomycetidae</taxon>
        <taxon>Agaricales</taxon>
        <taxon>Marasmiineae</taxon>
        <taxon>Mycenaceae</taxon>
        <taxon>Mycena</taxon>
    </lineage>
</organism>
<dbReference type="Proteomes" id="UP001295794">
    <property type="component" value="Unassembled WGS sequence"/>
</dbReference>
<feature type="region of interest" description="Disordered" evidence="1">
    <location>
        <begin position="151"/>
        <end position="192"/>
    </location>
</feature>
<feature type="compositionally biased region" description="Low complexity" evidence="1">
    <location>
        <begin position="221"/>
        <end position="230"/>
    </location>
</feature>
<feature type="region of interest" description="Disordered" evidence="1">
    <location>
        <begin position="1"/>
        <end position="69"/>
    </location>
</feature>
<dbReference type="AlphaFoldDB" id="A0AAD2HBL7"/>
<comment type="caution">
    <text evidence="2">The sequence shown here is derived from an EMBL/GenBank/DDBJ whole genome shotgun (WGS) entry which is preliminary data.</text>
</comment>
<proteinExistence type="predicted"/>
<evidence type="ECO:0000313" key="3">
    <source>
        <dbReference type="Proteomes" id="UP001295794"/>
    </source>
</evidence>
<evidence type="ECO:0000256" key="1">
    <source>
        <dbReference type="SAM" id="MobiDB-lite"/>
    </source>
</evidence>
<dbReference type="PANTHER" id="PTHR35871:SF1">
    <property type="entry name" value="CXC1-LIKE CYSTEINE CLUSTER ASSOCIATED WITH KDZ TRANSPOSASES DOMAIN-CONTAINING PROTEIN"/>
    <property type="match status" value="1"/>
</dbReference>
<keyword evidence="3" id="KW-1185">Reference proteome</keyword>
<feature type="compositionally biased region" description="Acidic residues" evidence="1">
    <location>
        <begin position="153"/>
        <end position="162"/>
    </location>
</feature>
<dbReference type="EMBL" id="CAVNYO010000181">
    <property type="protein sequence ID" value="CAK5272250.1"/>
    <property type="molecule type" value="Genomic_DNA"/>
</dbReference>
<sequence>MPQLKRRRVAQNLGSHAKKKIKRSETPVSNHKRDDDTQSRASLDANRTSELAWEKQSIESNESEESDVSVVVDDVPELADGLLASAQTKLRVLMTRMKIGTARGNYYKSSVGGVPAARTEHLHRAQQAKMKKAHGGGILSWLKPKELVSMPCEETERDDEQQLPDSDGSESASLLDRPASPTPSENSGLAEEGLNGDIDLVRLVSEQPDQPELGSESANETAPATLGTGTAAPPPCVHFAPLNFDLTRGNDMFKPITPAATPCSGAPPPPKVIDAGIEKLQAILRPSRGPNTKGYRYATMNNVLRGRLELVLAFLQLYKSSGYMDWGTQADLIAKSAGAGVWMSRRIREWSLAFMEDETLPVAEYGKFNGCVLDDEDISQTISLQLQTLGPFISAQNVVDITSSEEMQQRLKLKKPISVRTAERWMKRHEYRWTSRPKGMYSDGHEREDVVAYCQNVFLPRWREYSKHTRKWTKVSAQRNGVDVEVTEDHKRTKKEVEESKWEEWEEDAECVFVAGPDGRIVVIWRHDESIFYAHDRRTLCWVLSSETAKPLPKGEGKSLMFIAFVSPDHGWAARMSIRPGANRDGYYGNKEILEHATAMMDYLDANHPDEKHVLAYDNATNHTARAPDALSARKMPMNTPGIDKKTNTQKNWFAKAKVDGKDVTVCMRNASFANGKPQALYFPQGHPKAGIFKGMRVLIQERIAKGANLPDPSKLKAECKGFNCPPGRTDCCCRRILFTQPVKC</sequence>
<protein>
    <submittedName>
        <fullName evidence="2">Uncharacterized protein</fullName>
    </submittedName>
</protein>
<evidence type="ECO:0000313" key="2">
    <source>
        <dbReference type="EMBL" id="CAK5272250.1"/>
    </source>
</evidence>
<accession>A0AAD2HBL7</accession>
<gene>
    <name evidence="2" type="ORF">MYCIT1_LOCUS17864</name>
</gene>
<feature type="region of interest" description="Disordered" evidence="1">
    <location>
        <begin position="208"/>
        <end position="230"/>
    </location>
</feature>